<gene>
    <name evidence="1" type="ORF">DR999_PMT20334</name>
</gene>
<sequence length="118" mass="12458">MAQCPAAHCLFHMPQLGSRVKTFPVPSRSHQRLVPFTVDSWRPHGPGAAASSRAASGKSSQAVPLQAVCAAYQSPRLGRHLLCAGGGAPGSRACALSLFKLLFNKRNVPLRPTCTVAL</sequence>
<name>A0A4D9DQY7_9SAUR</name>
<evidence type="ECO:0000313" key="1">
    <source>
        <dbReference type="EMBL" id="TFJ97809.1"/>
    </source>
</evidence>
<dbReference type="AlphaFoldDB" id="A0A4D9DQY7"/>
<comment type="caution">
    <text evidence="1">The sequence shown here is derived from an EMBL/GenBank/DDBJ whole genome shotgun (WGS) entry which is preliminary data.</text>
</comment>
<dbReference type="Proteomes" id="UP000297703">
    <property type="component" value="Unassembled WGS sequence"/>
</dbReference>
<keyword evidence="2" id="KW-1185">Reference proteome</keyword>
<dbReference type="EMBL" id="QXTE01000460">
    <property type="protein sequence ID" value="TFJ97809.1"/>
    <property type="molecule type" value="Genomic_DNA"/>
</dbReference>
<reference evidence="1 2" key="2">
    <citation type="submission" date="2019-04" db="EMBL/GenBank/DDBJ databases">
        <title>The genome sequence of big-headed turtle.</title>
        <authorList>
            <person name="Gong S."/>
        </authorList>
    </citation>
    <scope>NUCLEOTIDE SEQUENCE [LARGE SCALE GENOMIC DNA]</scope>
    <source>
        <strain evidence="1">DO16091913</strain>
        <tissue evidence="1">Muscle</tissue>
    </source>
</reference>
<accession>A0A4D9DQY7</accession>
<evidence type="ECO:0000313" key="2">
    <source>
        <dbReference type="Proteomes" id="UP000297703"/>
    </source>
</evidence>
<organism evidence="1 2">
    <name type="scientific">Platysternon megacephalum</name>
    <name type="common">big-headed turtle</name>
    <dbReference type="NCBI Taxonomy" id="55544"/>
    <lineage>
        <taxon>Eukaryota</taxon>
        <taxon>Metazoa</taxon>
        <taxon>Chordata</taxon>
        <taxon>Craniata</taxon>
        <taxon>Vertebrata</taxon>
        <taxon>Euteleostomi</taxon>
        <taxon>Archelosauria</taxon>
        <taxon>Testudinata</taxon>
        <taxon>Testudines</taxon>
        <taxon>Cryptodira</taxon>
        <taxon>Durocryptodira</taxon>
        <taxon>Testudinoidea</taxon>
        <taxon>Platysternidae</taxon>
        <taxon>Platysternon</taxon>
    </lineage>
</organism>
<proteinExistence type="predicted"/>
<reference evidence="1 2" key="1">
    <citation type="submission" date="2019-04" db="EMBL/GenBank/DDBJ databases">
        <title>Draft genome of the big-headed turtle Platysternon megacephalum.</title>
        <authorList>
            <person name="Gong S."/>
        </authorList>
    </citation>
    <scope>NUCLEOTIDE SEQUENCE [LARGE SCALE GENOMIC DNA]</scope>
    <source>
        <strain evidence="1">DO16091913</strain>
        <tissue evidence="1">Muscle</tissue>
    </source>
</reference>
<protein>
    <submittedName>
        <fullName evidence="1">Protein KASH5-like</fullName>
    </submittedName>
</protein>